<organism evidence="2 3">
    <name type="scientific">Rhizobium oryziradicis</name>
    <dbReference type="NCBI Taxonomy" id="1867956"/>
    <lineage>
        <taxon>Bacteria</taxon>
        <taxon>Pseudomonadati</taxon>
        <taxon>Pseudomonadota</taxon>
        <taxon>Alphaproteobacteria</taxon>
        <taxon>Hyphomicrobiales</taxon>
        <taxon>Rhizobiaceae</taxon>
        <taxon>Rhizobium/Agrobacterium group</taxon>
        <taxon>Rhizobium</taxon>
    </lineage>
</organism>
<evidence type="ECO:0008006" key="4">
    <source>
        <dbReference type="Google" id="ProtNLM"/>
    </source>
</evidence>
<keyword evidence="3" id="KW-1185">Reference proteome</keyword>
<dbReference type="AlphaFoldDB" id="A0A1Q8ZWE1"/>
<protein>
    <recommendedName>
        <fullName evidence="4">Arylsulfatase</fullName>
    </recommendedName>
</protein>
<dbReference type="GO" id="GO:0047661">
    <property type="term" value="F:amino-acid racemase activity"/>
    <property type="evidence" value="ECO:0007669"/>
    <property type="project" value="InterPro"/>
</dbReference>
<gene>
    <name evidence="2" type="ORF">BJF95_04185</name>
</gene>
<proteinExistence type="inferred from homology"/>
<accession>A0A1Q8ZWE1</accession>
<name>A0A1Q8ZWE1_9HYPH</name>
<dbReference type="Pfam" id="PF01177">
    <property type="entry name" value="Asp_Glu_race"/>
    <property type="match status" value="1"/>
</dbReference>
<dbReference type="InterPro" id="IPR015942">
    <property type="entry name" value="Asp/Glu/hydantoin_racemase"/>
</dbReference>
<dbReference type="InterPro" id="IPR053714">
    <property type="entry name" value="Iso_Racemase_Enz_sf"/>
</dbReference>
<dbReference type="EMBL" id="MKIM01000021">
    <property type="protein sequence ID" value="OLP46376.1"/>
    <property type="molecule type" value="Genomic_DNA"/>
</dbReference>
<evidence type="ECO:0000313" key="2">
    <source>
        <dbReference type="EMBL" id="OLP46376.1"/>
    </source>
</evidence>
<comment type="similarity">
    <text evidence="1">Belongs to the HyuE racemase family.</text>
</comment>
<dbReference type="Gene3D" id="3.40.50.12500">
    <property type="match status" value="1"/>
</dbReference>
<dbReference type="Proteomes" id="UP000186894">
    <property type="component" value="Unassembled WGS sequence"/>
</dbReference>
<sequence>MVEPTPRIALIHALEESVYPARNAFAHMWPEAFCFDLLDTSLAIDLADLGHLDQPMMQRFQTLADYATATTGKAGQTQAILFTCSAFGPAIDAVKEKLPIPVLRPNEAAFEDALAIGSNIGLLVTFGPSSAALEEELHAMAKQRGKDIRVTTIVADSALAALKAGDGDRHDQLAVEASRALEHLDVLVLGQFSLARAADPIRGVISAPVLTTPGSAVAALKARLAPPSF</sequence>
<reference evidence="2 3" key="1">
    <citation type="submission" date="2016-09" db="EMBL/GenBank/DDBJ databases">
        <title>Rhizobium oryziradicis sp. nov., isolated from the root of rice.</title>
        <authorList>
            <person name="Zhao J."/>
            <person name="Zhang X."/>
        </authorList>
    </citation>
    <scope>NUCLEOTIDE SEQUENCE [LARGE SCALE GENOMIC DNA]</scope>
    <source>
        <strain evidence="2 3">N19</strain>
    </source>
</reference>
<evidence type="ECO:0000256" key="1">
    <source>
        <dbReference type="ARBA" id="ARBA00038414"/>
    </source>
</evidence>
<dbReference type="RefSeq" id="WP_075638047.1">
    <property type="nucleotide sequence ID" value="NZ_MKIM01000021.1"/>
</dbReference>
<comment type="caution">
    <text evidence="2">The sequence shown here is derived from an EMBL/GenBank/DDBJ whole genome shotgun (WGS) entry which is preliminary data.</text>
</comment>
<dbReference type="OrthoDB" id="978447at2"/>
<dbReference type="STRING" id="1867956.BJF95_04185"/>
<evidence type="ECO:0000313" key="3">
    <source>
        <dbReference type="Proteomes" id="UP000186894"/>
    </source>
</evidence>